<organism evidence="2">
    <name type="scientific">Anguilla anguilla</name>
    <name type="common">European freshwater eel</name>
    <name type="synonym">Muraena anguilla</name>
    <dbReference type="NCBI Taxonomy" id="7936"/>
    <lineage>
        <taxon>Eukaryota</taxon>
        <taxon>Metazoa</taxon>
        <taxon>Chordata</taxon>
        <taxon>Craniata</taxon>
        <taxon>Vertebrata</taxon>
        <taxon>Euteleostomi</taxon>
        <taxon>Actinopterygii</taxon>
        <taxon>Neopterygii</taxon>
        <taxon>Teleostei</taxon>
        <taxon>Anguilliformes</taxon>
        <taxon>Anguillidae</taxon>
        <taxon>Anguilla</taxon>
    </lineage>
</organism>
<accession>A0A0E9X6H6</accession>
<name>A0A0E9X6H6_ANGAN</name>
<proteinExistence type="predicted"/>
<keyword evidence="1" id="KW-0472">Membrane</keyword>
<evidence type="ECO:0000256" key="1">
    <source>
        <dbReference type="SAM" id="Phobius"/>
    </source>
</evidence>
<reference evidence="2" key="2">
    <citation type="journal article" date="2015" name="Fish Shellfish Immunol.">
        <title>Early steps in the European eel (Anguilla anguilla)-Vibrio vulnificus interaction in the gills: Role of the RtxA13 toxin.</title>
        <authorList>
            <person name="Callol A."/>
            <person name="Pajuelo D."/>
            <person name="Ebbesson L."/>
            <person name="Teles M."/>
            <person name="MacKenzie S."/>
            <person name="Amaro C."/>
        </authorList>
    </citation>
    <scope>NUCLEOTIDE SEQUENCE</scope>
</reference>
<reference evidence="2" key="1">
    <citation type="submission" date="2014-11" db="EMBL/GenBank/DDBJ databases">
        <authorList>
            <person name="Amaro Gonzalez C."/>
        </authorList>
    </citation>
    <scope>NUCLEOTIDE SEQUENCE</scope>
</reference>
<feature type="transmembrane region" description="Helical" evidence="1">
    <location>
        <begin position="77"/>
        <end position="96"/>
    </location>
</feature>
<keyword evidence="1" id="KW-0812">Transmembrane</keyword>
<keyword evidence="1" id="KW-1133">Transmembrane helix</keyword>
<dbReference type="AlphaFoldDB" id="A0A0E9X6H6"/>
<protein>
    <submittedName>
        <fullName evidence="2">Uncharacterized protein</fullName>
    </submittedName>
</protein>
<dbReference type="EMBL" id="GBXM01010260">
    <property type="protein sequence ID" value="JAH98317.1"/>
    <property type="molecule type" value="Transcribed_RNA"/>
</dbReference>
<sequence>MDLRTFNYRFMLSRPVSDRISLLKPFAPLGRAGRICTLIKYVKTEAYMTGLSGLGGVFHKRTFIVGFFKARFQCQSLISGWLVLALLHSCYFFMFISANVHI</sequence>
<evidence type="ECO:0000313" key="2">
    <source>
        <dbReference type="EMBL" id="JAH98317.1"/>
    </source>
</evidence>